<reference evidence="2 3" key="1">
    <citation type="journal article" date="2018" name="New Phytol.">
        <title>Comparative genomics and transcriptomics depict ericoid mycorrhizal fungi as versatile saprotrophs and plant mutualists.</title>
        <authorList>
            <person name="Martino E."/>
            <person name="Morin E."/>
            <person name="Grelet G.A."/>
            <person name="Kuo A."/>
            <person name="Kohler A."/>
            <person name="Daghino S."/>
            <person name="Barry K.W."/>
            <person name="Cichocki N."/>
            <person name="Clum A."/>
            <person name="Dockter R.B."/>
            <person name="Hainaut M."/>
            <person name="Kuo R.C."/>
            <person name="LaButti K."/>
            <person name="Lindahl B.D."/>
            <person name="Lindquist E.A."/>
            <person name="Lipzen A."/>
            <person name="Khouja H.R."/>
            <person name="Magnuson J."/>
            <person name="Murat C."/>
            <person name="Ohm R.A."/>
            <person name="Singer S.W."/>
            <person name="Spatafora J.W."/>
            <person name="Wang M."/>
            <person name="Veneault-Fourrey C."/>
            <person name="Henrissat B."/>
            <person name="Grigoriev I.V."/>
            <person name="Martin F.M."/>
            <person name="Perotto S."/>
        </authorList>
    </citation>
    <scope>NUCLEOTIDE SEQUENCE [LARGE SCALE GENOMIC DNA]</scope>
    <source>
        <strain evidence="2 3">ATCC 22711</strain>
    </source>
</reference>
<evidence type="ECO:0000256" key="1">
    <source>
        <dbReference type="SAM" id="MobiDB-lite"/>
    </source>
</evidence>
<organism evidence="2 3">
    <name type="scientific">Amorphotheca resinae ATCC 22711</name>
    <dbReference type="NCBI Taxonomy" id="857342"/>
    <lineage>
        <taxon>Eukaryota</taxon>
        <taxon>Fungi</taxon>
        <taxon>Dikarya</taxon>
        <taxon>Ascomycota</taxon>
        <taxon>Pezizomycotina</taxon>
        <taxon>Leotiomycetes</taxon>
        <taxon>Helotiales</taxon>
        <taxon>Amorphothecaceae</taxon>
        <taxon>Amorphotheca</taxon>
    </lineage>
</organism>
<gene>
    <name evidence="2" type="ORF">M430DRAFT_259477</name>
</gene>
<proteinExistence type="predicted"/>
<sequence>MLHLRRGLRDSRLRGCPLSLPSARENHPPKGITKTEGTERAGCETVAIEKGVLGAWLLGAWCLLSSSKGGCGRF</sequence>
<dbReference type="InParanoid" id="A0A2T3AZ01"/>
<dbReference type="AlphaFoldDB" id="A0A2T3AZ01"/>
<keyword evidence="3" id="KW-1185">Reference proteome</keyword>
<feature type="region of interest" description="Disordered" evidence="1">
    <location>
        <begin position="1"/>
        <end position="39"/>
    </location>
</feature>
<accession>A0A2T3AZ01</accession>
<dbReference type="RefSeq" id="XP_024719892.1">
    <property type="nucleotide sequence ID" value="XM_024865319.1"/>
</dbReference>
<name>A0A2T3AZ01_AMORE</name>
<evidence type="ECO:0000313" key="2">
    <source>
        <dbReference type="EMBL" id="PSS15293.1"/>
    </source>
</evidence>
<dbReference type="Proteomes" id="UP000241818">
    <property type="component" value="Unassembled WGS sequence"/>
</dbReference>
<dbReference type="EMBL" id="KZ679013">
    <property type="protein sequence ID" value="PSS15293.1"/>
    <property type="molecule type" value="Genomic_DNA"/>
</dbReference>
<dbReference type="GeneID" id="36573400"/>
<protein>
    <submittedName>
        <fullName evidence="2">Uncharacterized protein</fullName>
    </submittedName>
</protein>
<evidence type="ECO:0000313" key="3">
    <source>
        <dbReference type="Proteomes" id="UP000241818"/>
    </source>
</evidence>